<accession>A0A6C0HDG2</accession>
<name>A0A6C0HDG2_9ZZZZ</name>
<protein>
    <submittedName>
        <fullName evidence="2">Uncharacterized protein</fullName>
    </submittedName>
</protein>
<feature type="compositionally biased region" description="Basic residues" evidence="1">
    <location>
        <begin position="1"/>
        <end position="17"/>
    </location>
</feature>
<reference evidence="2" key="1">
    <citation type="journal article" date="2020" name="Nature">
        <title>Giant virus diversity and host interactions through global metagenomics.</title>
        <authorList>
            <person name="Schulz F."/>
            <person name="Roux S."/>
            <person name="Paez-Espino D."/>
            <person name="Jungbluth S."/>
            <person name="Walsh D.A."/>
            <person name="Denef V.J."/>
            <person name="McMahon K.D."/>
            <person name="Konstantinidis K.T."/>
            <person name="Eloe-Fadrosh E.A."/>
            <person name="Kyrpides N.C."/>
            <person name="Woyke T."/>
        </authorList>
    </citation>
    <scope>NUCLEOTIDE SEQUENCE</scope>
    <source>
        <strain evidence="2">GVMAG-M-3300023179-92</strain>
    </source>
</reference>
<dbReference type="EMBL" id="MN739934">
    <property type="protein sequence ID" value="QHT78628.1"/>
    <property type="molecule type" value="Genomic_DNA"/>
</dbReference>
<organism evidence="2">
    <name type="scientific">viral metagenome</name>
    <dbReference type="NCBI Taxonomy" id="1070528"/>
    <lineage>
        <taxon>unclassified sequences</taxon>
        <taxon>metagenomes</taxon>
        <taxon>organismal metagenomes</taxon>
    </lineage>
</organism>
<evidence type="ECO:0000313" key="2">
    <source>
        <dbReference type="EMBL" id="QHT78628.1"/>
    </source>
</evidence>
<evidence type="ECO:0000256" key="1">
    <source>
        <dbReference type="SAM" id="MobiDB-lite"/>
    </source>
</evidence>
<proteinExistence type="predicted"/>
<dbReference type="AlphaFoldDB" id="A0A6C0HDG2"/>
<sequence>MAKSKSRRSKSRSKRHPLAYTSLAEKHKKCSMKKYKSHSICKRYLSRRGHVQRKSKGRMDLSKKSNLKRYCKSKKFRRSLKCKKLRK</sequence>
<feature type="region of interest" description="Disordered" evidence="1">
    <location>
        <begin position="1"/>
        <end position="24"/>
    </location>
</feature>